<organism evidence="1 2">
    <name type="scientific">Nocardioides salarius</name>
    <dbReference type="NCBI Taxonomy" id="374513"/>
    <lineage>
        <taxon>Bacteria</taxon>
        <taxon>Bacillati</taxon>
        <taxon>Actinomycetota</taxon>
        <taxon>Actinomycetes</taxon>
        <taxon>Propionibacteriales</taxon>
        <taxon>Nocardioidaceae</taxon>
        <taxon>Nocardioides</taxon>
    </lineage>
</organism>
<sequence>MTTITTDDERRAMRLVLGMVTSDDTACRVVLGEAIDVERHTHLLIATARYAATLTAQAVPNAQDQLRGALLSLAAENGSTG</sequence>
<keyword evidence="2" id="KW-1185">Reference proteome</keyword>
<gene>
    <name evidence="1" type="ORF">JOE61_000355</name>
</gene>
<comment type="caution">
    <text evidence="1">The sequence shown here is derived from an EMBL/GenBank/DDBJ whole genome shotgun (WGS) entry which is preliminary data.</text>
</comment>
<dbReference type="RefSeq" id="WP_193669325.1">
    <property type="nucleotide sequence ID" value="NZ_JACDTV010000008.1"/>
</dbReference>
<accession>A0ABS2M5R4</accession>
<reference evidence="1 2" key="1">
    <citation type="submission" date="2021-01" db="EMBL/GenBank/DDBJ databases">
        <title>Sequencing the genomes of 1000 actinobacteria strains.</title>
        <authorList>
            <person name="Klenk H.-P."/>
        </authorList>
    </citation>
    <scope>NUCLEOTIDE SEQUENCE [LARGE SCALE GENOMIC DNA]</scope>
    <source>
        <strain evidence="1 2">DSM 18239</strain>
    </source>
</reference>
<evidence type="ECO:0000313" key="2">
    <source>
        <dbReference type="Proteomes" id="UP000732378"/>
    </source>
</evidence>
<evidence type="ECO:0000313" key="1">
    <source>
        <dbReference type="EMBL" id="MBM7506541.1"/>
    </source>
</evidence>
<protein>
    <submittedName>
        <fullName evidence="1">Uncharacterized protein</fullName>
    </submittedName>
</protein>
<proteinExistence type="predicted"/>
<dbReference type="EMBL" id="JAFBBZ010000001">
    <property type="protein sequence ID" value="MBM7506541.1"/>
    <property type="molecule type" value="Genomic_DNA"/>
</dbReference>
<name>A0ABS2M5R4_9ACTN</name>
<dbReference type="Proteomes" id="UP000732378">
    <property type="component" value="Unassembled WGS sequence"/>
</dbReference>